<organism evidence="1 2">
    <name type="scientific">Rhizobium loti</name>
    <name type="common">Mesorhizobium loti</name>
    <dbReference type="NCBI Taxonomy" id="381"/>
    <lineage>
        <taxon>Bacteria</taxon>
        <taxon>Pseudomonadati</taxon>
        <taxon>Pseudomonadota</taxon>
        <taxon>Alphaproteobacteria</taxon>
        <taxon>Hyphomicrobiales</taxon>
        <taxon>Phyllobacteriaceae</taxon>
        <taxon>Mesorhizobium</taxon>
    </lineage>
</organism>
<accession>A0A1A5J5Y3</accession>
<dbReference type="RefSeq" id="WP_032929881.1">
    <property type="nucleotide sequence ID" value="NZ_LZTH01000045.1"/>
</dbReference>
<evidence type="ECO:0000313" key="2">
    <source>
        <dbReference type="Proteomes" id="UP000093748"/>
    </source>
</evidence>
<dbReference type="EMBL" id="LZTJ01000012">
    <property type="protein sequence ID" value="OBP76649.1"/>
    <property type="molecule type" value="Genomic_DNA"/>
</dbReference>
<gene>
    <name evidence="1" type="ORF">BAE39_11095</name>
</gene>
<proteinExistence type="predicted"/>
<dbReference type="GeneID" id="66684576"/>
<protein>
    <submittedName>
        <fullName evidence="1">Uncharacterized protein</fullName>
    </submittedName>
</protein>
<comment type="caution">
    <text evidence="1">The sequence shown here is derived from an EMBL/GenBank/DDBJ whole genome shotgun (WGS) entry which is preliminary data.</text>
</comment>
<reference evidence="2" key="1">
    <citation type="submission" date="2016-06" db="EMBL/GenBank/DDBJ databases">
        <title>NZP2037 Pacbio-Illumina hybrid assembly.</title>
        <authorList>
            <person name="Ramsay J.P."/>
        </authorList>
    </citation>
    <scope>NUCLEOTIDE SEQUENCE [LARGE SCALE GENOMIC DNA]</scope>
    <source>
        <strain evidence="2">R7ANS::ICEMlSym2042</strain>
    </source>
</reference>
<sequence>MGLRTADMEDRIYKLYSYYALHLEFFKDERLAKWATDHHVRQNRYTTDEYEAALAEHERLKADPSPMLHITELEDMVANATLSTIPPELRR</sequence>
<name>A0A1A5J5Y3_RHILI</name>
<evidence type="ECO:0000313" key="1">
    <source>
        <dbReference type="EMBL" id="OBP76649.1"/>
    </source>
</evidence>
<dbReference type="Proteomes" id="UP000093748">
    <property type="component" value="Unassembled WGS sequence"/>
</dbReference>
<dbReference type="OrthoDB" id="9964641at2"/>
<dbReference type="AlphaFoldDB" id="A0A1A5J5Y3"/>